<keyword evidence="1" id="KW-0808">Transferase</keyword>
<keyword evidence="1" id="KW-0496">Mitochondrion</keyword>
<dbReference type="OMA" id="HEWAMAV"/>
<sequence length="321" mass="36862">MFEMSAYAFLVQFIHSYGEQWSSGILWPSRVRFAGDKNKKMFSGSDLDYYEKYIGPSLPHPEQLEIPPVTGRLGQTIEQGTKRGVFAIANYINQRLLKPIMDWLQRVLRPLPMDGTFNQQRPLDRLIWSTCCHCFDLKSATDRWPLSLMFEVMCHMFDRRFAPGVVNSALGANIFDVPFVKKKRSSVSFVTGQPLGYYSSWPLFALTHHFVVWWCAQQVHPGRRFDKYAVLGDDVIICDDLVAEKYKEVLDFLEAKISVHKSLISHSGTGEFAKRFRVRGLAVDLSPASAQALTNFYHPYGLMAINDRYPVRRVWFQPCAG</sequence>
<dbReference type="EMBL" id="PDCK01000047">
    <property type="protein sequence ID" value="PRQ15625.1"/>
    <property type="molecule type" value="Genomic_DNA"/>
</dbReference>
<gene>
    <name evidence="1" type="ORF">RchiOBHm_MTg0498601</name>
</gene>
<dbReference type="Gramene" id="PRQ15625">
    <property type="protein sequence ID" value="PRQ15625"/>
    <property type="gene ID" value="RchiOBHm_MTg0498601"/>
</dbReference>
<dbReference type="Pfam" id="PF05919">
    <property type="entry name" value="Mitovir_RNA_pol"/>
    <property type="match status" value="1"/>
</dbReference>
<dbReference type="AlphaFoldDB" id="A0A2P6P122"/>
<evidence type="ECO:0000313" key="1">
    <source>
        <dbReference type="EMBL" id="PRQ15625.1"/>
    </source>
</evidence>
<keyword evidence="1" id="KW-0696">RNA-directed RNA polymerase</keyword>
<protein>
    <submittedName>
        <fullName evidence="1">Putative RNA-dependent RNA polymerase, mitoviral</fullName>
    </submittedName>
</protein>
<dbReference type="GO" id="GO:0003968">
    <property type="term" value="F:RNA-directed RNA polymerase activity"/>
    <property type="evidence" value="ECO:0007669"/>
    <property type="project" value="UniProtKB-KW"/>
</dbReference>
<evidence type="ECO:0000313" key="2">
    <source>
        <dbReference type="Proteomes" id="UP000238479"/>
    </source>
</evidence>
<dbReference type="PANTHER" id="PTHR34456">
    <property type="entry name" value="MITOVIRUS RNA-DEPENDENT RNA POLYMERASE"/>
    <property type="match status" value="1"/>
</dbReference>
<geneLocation type="mitochondrion" evidence="1"/>
<comment type="caution">
    <text evidence="1">The sequence shown here is derived from an EMBL/GenBank/DDBJ whole genome shotgun (WGS) entry which is preliminary data.</text>
</comment>
<dbReference type="PANTHER" id="PTHR34456:SF13">
    <property type="entry name" value="REVERSE TRANSCRIPTASE DOMAIN-CONTAINING PROTEIN"/>
    <property type="match status" value="1"/>
</dbReference>
<keyword evidence="1" id="KW-0548">Nucleotidyltransferase</keyword>
<accession>A0A2P6P122</accession>
<keyword evidence="2" id="KW-1185">Reference proteome</keyword>
<dbReference type="Proteomes" id="UP000238479">
    <property type="component" value="Mitochondrion MT"/>
</dbReference>
<name>A0A2P6P122_ROSCH</name>
<dbReference type="InterPro" id="IPR043502">
    <property type="entry name" value="DNA/RNA_pol_sf"/>
</dbReference>
<proteinExistence type="predicted"/>
<organism evidence="1 2">
    <name type="scientific">Rosa chinensis</name>
    <name type="common">China rose</name>
    <dbReference type="NCBI Taxonomy" id="74649"/>
    <lineage>
        <taxon>Eukaryota</taxon>
        <taxon>Viridiplantae</taxon>
        <taxon>Streptophyta</taxon>
        <taxon>Embryophyta</taxon>
        <taxon>Tracheophyta</taxon>
        <taxon>Spermatophyta</taxon>
        <taxon>Magnoliopsida</taxon>
        <taxon>eudicotyledons</taxon>
        <taxon>Gunneridae</taxon>
        <taxon>Pentapetalae</taxon>
        <taxon>rosids</taxon>
        <taxon>fabids</taxon>
        <taxon>Rosales</taxon>
        <taxon>Rosaceae</taxon>
        <taxon>Rosoideae</taxon>
        <taxon>Rosoideae incertae sedis</taxon>
        <taxon>Rosa</taxon>
    </lineage>
</organism>
<dbReference type="SUPFAM" id="SSF56672">
    <property type="entry name" value="DNA/RNA polymerases"/>
    <property type="match status" value="1"/>
</dbReference>
<dbReference type="InterPro" id="IPR008686">
    <property type="entry name" value="RNA_pol_mitovir"/>
</dbReference>
<reference evidence="1 2" key="1">
    <citation type="journal article" date="2018" name="Nat. Genet.">
        <title>The Rosa genome provides new insights in the design of modern roses.</title>
        <authorList>
            <person name="Bendahmane M."/>
        </authorList>
    </citation>
    <scope>NUCLEOTIDE SEQUENCE [LARGE SCALE GENOMIC DNA]</scope>
    <source>
        <strain evidence="2">cv. Old Blush</strain>
    </source>
</reference>